<sequence length="390" mass="43734">MSEFSTDEGEHQPEPKKLISYAQNFEDIVLWRALSDVGVGTYIDIGAAWPTADSVTALFYERGWTGVNVDPNPQMYDGLVQHRPLDTNLRAAVADRTGTMEFSVVGTTGLSTLDSSAAQQYAEAGHEVTAIETNVLTLRDVWRDHIADGREVHFLKIDVEGAEEAVIRGADWGTNRPWILVIEATVPGTQIEAFASWDPLVTSAGYEFVYTDGLNRYYLAHEHADLAPAFRHPPNVFDAFITADHAQALAELDATRDDLARLQLEFDRVDALLGQRLSVKLFRLLPSPVRRVLKVAVRALRHPGRYLREVRRRVKGRIDARRYASRSRPTVVARLVRFAQRRRVCRGLVALLDRVTPAIADRIHRVAARQGSATLPDSARGYLRLFDETK</sequence>
<evidence type="ECO:0000313" key="4">
    <source>
        <dbReference type="EMBL" id="CAB4836408.1"/>
    </source>
</evidence>
<dbReference type="InterPro" id="IPR029063">
    <property type="entry name" value="SAM-dependent_MTases_sf"/>
</dbReference>
<dbReference type="EMBL" id="CAEZYF010000017">
    <property type="protein sequence ID" value="CAB4734826.1"/>
    <property type="molecule type" value="Genomic_DNA"/>
</dbReference>
<feature type="domain" description="Methyltransferase FkbM" evidence="1">
    <location>
        <begin position="44"/>
        <end position="208"/>
    </location>
</feature>
<dbReference type="EMBL" id="CAFAAV010000409">
    <property type="protein sequence ID" value="CAB4836408.1"/>
    <property type="molecule type" value="Genomic_DNA"/>
</dbReference>
<dbReference type="EMBL" id="CAFBOL010000002">
    <property type="protein sequence ID" value="CAB4971108.1"/>
    <property type="molecule type" value="Genomic_DNA"/>
</dbReference>
<dbReference type="PANTHER" id="PTHR36973">
    <property type="entry name" value="SLL1456 PROTEIN-RELATED"/>
    <property type="match status" value="1"/>
</dbReference>
<gene>
    <name evidence="3" type="ORF">UFOPK2656_02420</name>
    <name evidence="4" type="ORF">UFOPK3099_03152</name>
    <name evidence="5" type="ORF">UFOPK3267_00280</name>
    <name evidence="6" type="ORF">UFOPK3651_02598</name>
    <name evidence="7" type="ORF">UFOPK3931_00121</name>
    <name evidence="2" type="ORF">UFOPK4189_02595</name>
</gene>
<dbReference type="InterPro" id="IPR053188">
    <property type="entry name" value="FkbM_Methyltransferase"/>
</dbReference>
<dbReference type="EMBL" id="CAFBIY010000009">
    <property type="protein sequence ID" value="CAB4846616.1"/>
    <property type="molecule type" value="Genomic_DNA"/>
</dbReference>
<name>A0A6J6SIR4_9ZZZZ</name>
<evidence type="ECO:0000313" key="6">
    <source>
        <dbReference type="EMBL" id="CAB4947161.1"/>
    </source>
</evidence>
<dbReference type="AlphaFoldDB" id="A0A6J6SIR4"/>
<protein>
    <submittedName>
        <fullName evidence="3">Unannotated protein</fullName>
    </submittedName>
</protein>
<organism evidence="3">
    <name type="scientific">freshwater metagenome</name>
    <dbReference type="NCBI Taxonomy" id="449393"/>
    <lineage>
        <taxon>unclassified sequences</taxon>
        <taxon>metagenomes</taxon>
        <taxon>ecological metagenomes</taxon>
    </lineage>
</organism>
<evidence type="ECO:0000313" key="7">
    <source>
        <dbReference type="EMBL" id="CAB4971108.1"/>
    </source>
</evidence>
<dbReference type="EMBL" id="CAFBMT010000018">
    <property type="protein sequence ID" value="CAB4947161.1"/>
    <property type="molecule type" value="Genomic_DNA"/>
</dbReference>
<dbReference type="GO" id="GO:0008171">
    <property type="term" value="F:O-methyltransferase activity"/>
    <property type="evidence" value="ECO:0007669"/>
    <property type="project" value="TreeGrafter"/>
</dbReference>
<dbReference type="InterPro" id="IPR006342">
    <property type="entry name" value="FkbM_mtfrase"/>
</dbReference>
<dbReference type="Pfam" id="PF05050">
    <property type="entry name" value="Methyltransf_21"/>
    <property type="match status" value="1"/>
</dbReference>
<dbReference type="EMBL" id="CAESGF010000019">
    <property type="protein sequence ID" value="CAB4364836.1"/>
    <property type="molecule type" value="Genomic_DNA"/>
</dbReference>
<dbReference type="Gene3D" id="3.40.50.150">
    <property type="entry name" value="Vaccinia Virus protein VP39"/>
    <property type="match status" value="1"/>
</dbReference>
<evidence type="ECO:0000313" key="5">
    <source>
        <dbReference type="EMBL" id="CAB4846616.1"/>
    </source>
</evidence>
<evidence type="ECO:0000313" key="2">
    <source>
        <dbReference type="EMBL" id="CAB4364836.1"/>
    </source>
</evidence>
<proteinExistence type="predicted"/>
<accession>A0A6J6SIR4</accession>
<dbReference type="SUPFAM" id="SSF53335">
    <property type="entry name" value="S-adenosyl-L-methionine-dependent methyltransferases"/>
    <property type="match status" value="1"/>
</dbReference>
<dbReference type="NCBIfam" id="TIGR01444">
    <property type="entry name" value="fkbM_fam"/>
    <property type="match status" value="1"/>
</dbReference>
<evidence type="ECO:0000313" key="3">
    <source>
        <dbReference type="EMBL" id="CAB4734826.1"/>
    </source>
</evidence>
<reference evidence="3" key="1">
    <citation type="submission" date="2020-05" db="EMBL/GenBank/DDBJ databases">
        <authorList>
            <person name="Chiriac C."/>
            <person name="Salcher M."/>
            <person name="Ghai R."/>
            <person name="Kavagutti S V."/>
        </authorList>
    </citation>
    <scope>NUCLEOTIDE SEQUENCE</scope>
</reference>
<dbReference type="PANTHER" id="PTHR36973:SF4">
    <property type="entry name" value="NODULATION PROTEIN"/>
    <property type="match status" value="1"/>
</dbReference>
<evidence type="ECO:0000259" key="1">
    <source>
        <dbReference type="Pfam" id="PF05050"/>
    </source>
</evidence>